<dbReference type="PANTHER" id="PTHR11439:SF440">
    <property type="entry name" value="INTEGRASE CATALYTIC DOMAIN-CONTAINING PROTEIN"/>
    <property type="match status" value="1"/>
</dbReference>
<organism evidence="1 2">
    <name type="scientific">Phytophthora megakarya</name>
    <dbReference type="NCBI Taxonomy" id="4795"/>
    <lineage>
        <taxon>Eukaryota</taxon>
        <taxon>Sar</taxon>
        <taxon>Stramenopiles</taxon>
        <taxon>Oomycota</taxon>
        <taxon>Peronosporomycetes</taxon>
        <taxon>Peronosporales</taxon>
        <taxon>Peronosporaceae</taxon>
        <taxon>Phytophthora</taxon>
    </lineage>
</organism>
<dbReference type="EMBL" id="NBNE01003665">
    <property type="protein sequence ID" value="OWZ07125.1"/>
    <property type="molecule type" value="Genomic_DNA"/>
</dbReference>
<keyword evidence="2" id="KW-1185">Reference proteome</keyword>
<protein>
    <submittedName>
        <fullName evidence="1">Polyprotein</fullName>
    </submittedName>
</protein>
<dbReference type="AlphaFoldDB" id="A0A225VP55"/>
<accession>A0A225VP55</accession>
<name>A0A225VP55_9STRA</name>
<gene>
    <name evidence="1" type="ORF">PHMEG_00020526</name>
</gene>
<evidence type="ECO:0000313" key="2">
    <source>
        <dbReference type="Proteomes" id="UP000198211"/>
    </source>
</evidence>
<comment type="caution">
    <text evidence="1">The sequence shown here is derived from an EMBL/GenBank/DDBJ whole genome shotgun (WGS) entry which is preliminary data.</text>
</comment>
<dbReference type="STRING" id="4795.A0A225VP55"/>
<proteinExistence type="predicted"/>
<sequence>MRLKIKRKMEQEELLEVVAYSDADYAADKENRKSVTGGQMTMDGMLISWMCRKQGGASLCTMEAAYPAAPVTAAELLGVRELLGELSTAGAARGQPAAVKQLDVEIVSSQSKNIDVRMKFVGDYTKQGILTTESCAGERMPADLMPKALGAPRLMTLRAEIGLY</sequence>
<reference evidence="2" key="1">
    <citation type="submission" date="2017-03" db="EMBL/GenBank/DDBJ databases">
        <title>Phytopthora megakarya and P. palmivora, two closely related causual agents of cacao black pod achieved similar genome size and gene model numbers by different mechanisms.</title>
        <authorList>
            <person name="Ali S."/>
            <person name="Shao J."/>
            <person name="Larry D.J."/>
            <person name="Kronmiller B."/>
            <person name="Shen D."/>
            <person name="Strem M.D."/>
            <person name="Melnick R.L."/>
            <person name="Guiltinan M.J."/>
            <person name="Tyler B.M."/>
            <person name="Meinhardt L.W."/>
            <person name="Bailey B.A."/>
        </authorList>
    </citation>
    <scope>NUCLEOTIDE SEQUENCE [LARGE SCALE GENOMIC DNA]</scope>
    <source>
        <strain evidence="2">zdho120</strain>
    </source>
</reference>
<dbReference type="PANTHER" id="PTHR11439">
    <property type="entry name" value="GAG-POL-RELATED RETROTRANSPOSON"/>
    <property type="match status" value="1"/>
</dbReference>
<dbReference type="Proteomes" id="UP000198211">
    <property type="component" value="Unassembled WGS sequence"/>
</dbReference>
<evidence type="ECO:0000313" key="1">
    <source>
        <dbReference type="EMBL" id="OWZ07125.1"/>
    </source>
</evidence>
<dbReference type="CDD" id="cd09272">
    <property type="entry name" value="RNase_HI_RT_Ty1"/>
    <property type="match status" value="1"/>
</dbReference>
<dbReference type="OrthoDB" id="94889at2759"/>